<dbReference type="Gene3D" id="3.40.50.150">
    <property type="entry name" value="Vaccinia Virus protein VP39"/>
    <property type="match status" value="1"/>
</dbReference>
<organism evidence="4 5">
    <name type="scientific">Campylobacter hyointestinalis subsp. hyointestinalis</name>
    <dbReference type="NCBI Taxonomy" id="91352"/>
    <lineage>
        <taxon>Bacteria</taxon>
        <taxon>Pseudomonadati</taxon>
        <taxon>Campylobacterota</taxon>
        <taxon>Epsilonproteobacteria</taxon>
        <taxon>Campylobacterales</taxon>
        <taxon>Campylobacteraceae</taxon>
        <taxon>Campylobacter</taxon>
    </lineage>
</organism>
<dbReference type="InterPro" id="IPR014001">
    <property type="entry name" value="Helicase_ATP-bd"/>
</dbReference>
<dbReference type="SMART" id="SM00490">
    <property type="entry name" value="HELICc"/>
    <property type="match status" value="1"/>
</dbReference>
<feature type="coiled-coil region" evidence="1">
    <location>
        <begin position="1908"/>
        <end position="1969"/>
    </location>
</feature>
<evidence type="ECO:0000313" key="5">
    <source>
        <dbReference type="Proteomes" id="UP000052257"/>
    </source>
</evidence>
<dbReference type="InterPro" id="IPR027417">
    <property type="entry name" value="P-loop_NTPase"/>
</dbReference>
<gene>
    <name evidence="4" type="ORF">ERS739220_01050</name>
</gene>
<feature type="compositionally biased region" description="Basic and acidic residues" evidence="2">
    <location>
        <begin position="158"/>
        <end position="176"/>
    </location>
</feature>
<feature type="compositionally biased region" description="Polar residues" evidence="2">
    <location>
        <begin position="78"/>
        <end position="117"/>
    </location>
</feature>
<feature type="compositionally biased region" description="Basic and acidic residues" evidence="2">
    <location>
        <begin position="205"/>
        <end position="238"/>
    </location>
</feature>
<dbReference type="SUPFAM" id="SSF53335">
    <property type="entry name" value="S-adenosyl-L-methionine-dependent methyltransferases"/>
    <property type="match status" value="1"/>
</dbReference>
<dbReference type="SUPFAM" id="SSF52540">
    <property type="entry name" value="P-loop containing nucleoside triphosphate hydrolases"/>
    <property type="match status" value="2"/>
</dbReference>
<dbReference type="PRINTS" id="PR00507">
    <property type="entry name" value="N12N6MTFRASE"/>
</dbReference>
<dbReference type="RefSeq" id="WP_081048630.1">
    <property type="nucleotide sequence ID" value="NZ_FAUW01000002.1"/>
</dbReference>
<accession>A0A9W5APV9</accession>
<dbReference type="InterPro" id="IPR000330">
    <property type="entry name" value="SNF2_N"/>
</dbReference>
<reference evidence="4 5" key="1">
    <citation type="submission" date="2015-11" db="EMBL/GenBank/DDBJ databases">
        <authorList>
            <consortium name="Pathogen Informatics"/>
        </authorList>
    </citation>
    <scope>NUCLEOTIDE SEQUENCE [LARGE SCALE GENOMIC DNA]</scope>
    <source>
        <strain evidence="4 5">006A-0191</strain>
    </source>
</reference>
<sequence>MARKRIDNKYFSGGLFDFFEEDLTLDDKNKGIKDEKNGHISELGLFKGDTQQYSLSPTIQSMDEQGYEISRVRNISDTSKMDSNVSSNNENVGYIRNSDSSTAASTSRVGNFGNNSSRHNEIERDDRYGNTRDQHVNSTRSLFESGSGTIVTEVLGSDGERQKNERRIRGGRKSDKSILQNNSIAGQFQESSSTSNTGTWGARANEGERGSMGSEIRRDIRRTGERNRQEKHSGSIDKDSQAITKIDYKANLEVDFGNLKERFKKNIRAIQCLKSIEAENRFATRTEQAILNEFSGWGGLPQAFNPENTEWELEYQELKLTLTNDEYQRARNSTQDAFYTPKTIIDTIYKALDHLGFNDDNTKDIFEPSAGIGSFLTYAPENQNYHFTGVELDNISSRILKQLHQKQDIRKAGSFENVIFNRQYDAFIGNPPFGQKKILDVNDLNLNKLSVHNYFVGNSIKNLKNNGIAAFVISSYYLDSKNSSIRELIGNDATFLGAVRLPNNAFKKRANTEVTTDIIFYQKGFNQKYNKSCIKSQMYFKNNIEMMAKKLNLDEDTIKSFHINEYFIDHPENILGNLEVKSTQYGHSLECVDSGKNIEIELTNFISRLPKNIYSYEQTVYKDSYFIINKDSDEYINYADKISNLKTNNYFMYNDEIFLVSRIENDEIMLKKPSNLSDNDKIKIIKMIDIRDQFNELIKLEKITDSENSQELTKAREKLNLLYDNFVKTEGFLNRSVNKKAFKEDVEANKILALEKNYSDGISKKVAMREGVEPMLPSAQKADIFAKRTIFPTKQLKITTPQEALLASLSNFGKVNLAFIKNSLPNISLEEVLKDLTDKKLIFIDHHDKFNYILAEKYLSGNVKQKYKEVEYLVDNGQEHLRANLESLKEILPKDLKAVDISLGIGTSWIPIEYYKQFISEILQINKSHYDLIHHNETGTWKISGNSYGVPLATVTKYATTRIGIFDVIDNALKRSPITIYDKIETQDGKEKRVLNSKETAIANSKLEQLKNDFNDWIYKDFDRRTALERIYNDQFNTNVEPKYDGSHLNLEGFNSNIQLKVHQKNAIWRSIQESKIIFDHQVGAGKTLVAICSLMEQKRMGLINKPLIVVPNHLAKQWNNEFYNAYPNANILTPSEDDLKKDNREQFFSKIATNEYDAIIMTHSQFKLIPVPYEIEKQLLEEEIRLLREVKSIKESKDNVKYYSVKQDEKLIDSAKTKLNTLLSNHKKSKSIDFSELGIDALAIDEAHEFKNLKIATAMGNISGLGNINGSQKAMDLYCKTKYIHENNSKLFFLTGTPISNSIAELYTIQRYMQPDILKEKGISSFDAWASTFGEVSSSWELDSSGINYKIISRFNKFKNVPELSAMYKNVADIVTNTDIMKFQKNFVPKLHNDKPINVISPRSKEIANFIGVQDENKMWNEGSIIWRMENQDKDITRNNLLACTTDARKAGLDFRLIDPHSDDYANSKINELVKNVFNTWNEWSEDKGTQLIFCDLSTPKKHSQKIDTTGVIKIAETQEQEKDFTNINDSIENSLEDEPITKSMDELLAANAKFDVYTDILKKLVNLGIPQNEIRFIHDAKTDLQKAQLFSDMNTGKARILIGSTQKMGAGTNVQKKIVALHHLDCPWRPSDLEQRTGRAIRQGNELFIKDPENFRIKEFRYATERTYDARMWQVIESKALSIEQFRKAGADVRTLDDISSGAADAAEMKAEATGNPFILMQVQLSSDLRQEELLYNGYQREIYNNEESLKHLEKNIAYMEKELLNLQQIQNIIHNNPIKNFSGQYYNYNIITKEASKHSFNILKDDNSDENKAIQNEVKRVFEKNINSIAHNYKNELNVFEYRGLRISGNMEDLNTMVFSISDPSNDNVFIQPTNLTYNKNPKEIFPIESLISFTGFVSRLNNFCSDIDKNIEKHKNELESAKKDFYDLKIITGKNTPEYKRKAYLEALRSDNIQIINEIEEMTNNKNYQSSFTPKSYQVLRSMEKAKKEIDFER</sequence>
<keyword evidence="1" id="KW-0175">Coiled coil</keyword>
<dbReference type="SMART" id="SM00487">
    <property type="entry name" value="DEXDc"/>
    <property type="match status" value="1"/>
</dbReference>
<dbReference type="Gene3D" id="3.40.50.300">
    <property type="entry name" value="P-loop containing nucleotide triphosphate hydrolases"/>
    <property type="match status" value="2"/>
</dbReference>
<evidence type="ECO:0000259" key="3">
    <source>
        <dbReference type="PROSITE" id="PS51194"/>
    </source>
</evidence>
<feature type="coiled-coil region" evidence="1">
    <location>
        <begin position="1738"/>
        <end position="1772"/>
    </location>
</feature>
<evidence type="ECO:0000256" key="2">
    <source>
        <dbReference type="SAM" id="MobiDB-lite"/>
    </source>
</evidence>
<dbReference type="PROSITE" id="PS51194">
    <property type="entry name" value="HELICASE_CTER"/>
    <property type="match status" value="1"/>
</dbReference>
<feature type="compositionally biased region" description="Polar residues" evidence="2">
    <location>
        <begin position="177"/>
        <end position="199"/>
    </location>
</feature>
<dbReference type="InterPro" id="IPR052933">
    <property type="entry name" value="DNA_Protect_Modify"/>
</dbReference>
<dbReference type="PANTHER" id="PTHR41313">
    <property type="entry name" value="ADENINE-SPECIFIC METHYLTRANSFERASE"/>
    <property type="match status" value="1"/>
</dbReference>
<protein>
    <submittedName>
        <fullName evidence="4">Cpp14</fullName>
    </submittedName>
</protein>
<dbReference type="Pfam" id="PF00271">
    <property type="entry name" value="Helicase_C"/>
    <property type="match status" value="1"/>
</dbReference>
<dbReference type="InterPro" id="IPR001650">
    <property type="entry name" value="Helicase_C-like"/>
</dbReference>
<dbReference type="PANTHER" id="PTHR41313:SF1">
    <property type="entry name" value="DNA METHYLASE ADENINE-SPECIFIC DOMAIN-CONTAINING PROTEIN"/>
    <property type="match status" value="1"/>
</dbReference>
<evidence type="ECO:0000256" key="1">
    <source>
        <dbReference type="SAM" id="Coils"/>
    </source>
</evidence>
<feature type="domain" description="Helicase C-terminal" evidence="3">
    <location>
        <begin position="1528"/>
        <end position="1701"/>
    </location>
</feature>
<dbReference type="Pfam" id="PF00176">
    <property type="entry name" value="SNF2-rel_dom"/>
    <property type="match status" value="1"/>
</dbReference>
<feature type="region of interest" description="Disordered" evidence="2">
    <location>
        <begin position="78"/>
        <end position="238"/>
    </location>
</feature>
<name>A0A9W5APV9_CAMHY</name>
<feature type="compositionally biased region" description="Polar residues" evidence="2">
    <location>
        <begin position="136"/>
        <end position="150"/>
    </location>
</feature>
<dbReference type="Proteomes" id="UP000052257">
    <property type="component" value="Unassembled WGS sequence"/>
</dbReference>
<dbReference type="GO" id="GO:0005524">
    <property type="term" value="F:ATP binding"/>
    <property type="evidence" value="ECO:0007669"/>
    <property type="project" value="InterPro"/>
</dbReference>
<proteinExistence type="predicted"/>
<feature type="compositionally biased region" description="Basic and acidic residues" evidence="2">
    <location>
        <begin position="118"/>
        <end position="135"/>
    </location>
</feature>
<dbReference type="InterPro" id="IPR029063">
    <property type="entry name" value="SAM-dependent_MTases_sf"/>
</dbReference>
<comment type="caution">
    <text evidence="4">The sequence shown here is derived from an EMBL/GenBank/DDBJ whole genome shotgun (WGS) entry which is preliminary data.</text>
</comment>
<evidence type="ECO:0000313" key="4">
    <source>
        <dbReference type="EMBL" id="CUU79231.1"/>
    </source>
</evidence>
<dbReference type="EMBL" id="FAUW01000002">
    <property type="protein sequence ID" value="CUU79231.1"/>
    <property type="molecule type" value="Genomic_DNA"/>
</dbReference>